<reference evidence="3 4" key="1">
    <citation type="journal article" date="2018" name="Evol. Lett.">
        <title>Horizontal gene cluster transfer increased hallucinogenic mushroom diversity.</title>
        <authorList>
            <person name="Reynolds H.T."/>
            <person name="Vijayakumar V."/>
            <person name="Gluck-Thaler E."/>
            <person name="Korotkin H.B."/>
            <person name="Matheny P.B."/>
            <person name="Slot J.C."/>
        </authorList>
    </citation>
    <scope>NUCLEOTIDE SEQUENCE [LARGE SCALE GENOMIC DNA]</scope>
    <source>
        <strain evidence="3 4">2631</strain>
    </source>
</reference>
<accession>A0A409WRG7</accession>
<organism evidence="3 4">
    <name type="scientific">Psilocybe cyanescens</name>
    <dbReference type="NCBI Taxonomy" id="93625"/>
    <lineage>
        <taxon>Eukaryota</taxon>
        <taxon>Fungi</taxon>
        <taxon>Dikarya</taxon>
        <taxon>Basidiomycota</taxon>
        <taxon>Agaricomycotina</taxon>
        <taxon>Agaricomycetes</taxon>
        <taxon>Agaricomycetidae</taxon>
        <taxon>Agaricales</taxon>
        <taxon>Agaricineae</taxon>
        <taxon>Strophariaceae</taxon>
        <taxon>Psilocybe</taxon>
    </lineage>
</organism>
<dbReference type="OrthoDB" id="3030369at2759"/>
<name>A0A409WRG7_PSICY</name>
<sequence>MFRSATFLYMLVVAGMIAVNVSEAAGPLAARGASALIKARVNVGNRVIPHNKRQSGTIPDVPPQCKTDCDPVNTVLENNSCSVNTCCQATFEMHYFNCFVCISNLANETDFTAPQQIVDTLIDDCAIEGVALPKLTFPGQNPNRALSSVASNKASTSAPLSLSQTSAIQQTTITSVSTTSSPLAQSTVTAPPSSTASSGTDTAAAPTNASVGIKAADSGLAFGMATALLGACFYFAL</sequence>
<feature type="chain" id="PRO_5019579504" description="Extracellular membrane protein CFEM domain-containing protein" evidence="2">
    <location>
        <begin position="25"/>
        <end position="237"/>
    </location>
</feature>
<dbReference type="EMBL" id="NHYD01003284">
    <property type="protein sequence ID" value="PPQ81104.1"/>
    <property type="molecule type" value="Genomic_DNA"/>
</dbReference>
<feature type="region of interest" description="Disordered" evidence="1">
    <location>
        <begin position="181"/>
        <end position="204"/>
    </location>
</feature>
<evidence type="ECO:0000313" key="3">
    <source>
        <dbReference type="EMBL" id="PPQ81104.1"/>
    </source>
</evidence>
<evidence type="ECO:0000256" key="1">
    <source>
        <dbReference type="SAM" id="MobiDB-lite"/>
    </source>
</evidence>
<gene>
    <name evidence="3" type="ORF">CVT25_014567</name>
</gene>
<dbReference type="Proteomes" id="UP000283269">
    <property type="component" value="Unassembled WGS sequence"/>
</dbReference>
<proteinExistence type="predicted"/>
<dbReference type="InParanoid" id="A0A409WRG7"/>
<comment type="caution">
    <text evidence="3">The sequence shown here is derived from an EMBL/GenBank/DDBJ whole genome shotgun (WGS) entry which is preliminary data.</text>
</comment>
<keyword evidence="4" id="KW-1185">Reference proteome</keyword>
<evidence type="ECO:0000256" key="2">
    <source>
        <dbReference type="SAM" id="SignalP"/>
    </source>
</evidence>
<keyword evidence="2" id="KW-0732">Signal</keyword>
<protein>
    <recommendedName>
        <fullName evidence="5">Extracellular membrane protein CFEM domain-containing protein</fullName>
    </recommendedName>
</protein>
<dbReference type="AlphaFoldDB" id="A0A409WRG7"/>
<evidence type="ECO:0000313" key="4">
    <source>
        <dbReference type="Proteomes" id="UP000283269"/>
    </source>
</evidence>
<evidence type="ECO:0008006" key="5">
    <source>
        <dbReference type="Google" id="ProtNLM"/>
    </source>
</evidence>
<feature type="signal peptide" evidence="2">
    <location>
        <begin position="1"/>
        <end position="24"/>
    </location>
</feature>